<comment type="catalytic activity">
    <reaction evidence="6">
        <text>hydrogencarbonate + H(+) = CO2 + H2O</text>
        <dbReference type="Rhea" id="RHEA:10748"/>
        <dbReference type="ChEBI" id="CHEBI:15377"/>
        <dbReference type="ChEBI" id="CHEBI:15378"/>
        <dbReference type="ChEBI" id="CHEBI:16526"/>
        <dbReference type="ChEBI" id="CHEBI:17544"/>
        <dbReference type="EC" id="4.2.1.1"/>
    </reaction>
</comment>
<keyword evidence="5" id="KW-0456">Lyase</keyword>
<feature type="region of interest" description="Disordered" evidence="7">
    <location>
        <begin position="91"/>
        <end position="130"/>
    </location>
</feature>
<dbReference type="CDD" id="cd03124">
    <property type="entry name" value="alpha_CA_prokaryotic_like"/>
    <property type="match status" value="1"/>
</dbReference>
<gene>
    <name evidence="10" type="ORF">BWK72_15285</name>
</gene>
<dbReference type="Gene3D" id="3.10.200.10">
    <property type="entry name" value="Alpha carbonic anhydrase"/>
    <property type="match status" value="1"/>
</dbReference>
<feature type="domain" description="Alpha-carbonic anhydrase" evidence="9">
    <location>
        <begin position="177"/>
        <end position="402"/>
    </location>
</feature>
<dbReference type="InterPro" id="IPR001148">
    <property type="entry name" value="CA_dom"/>
</dbReference>
<comment type="similarity">
    <text evidence="1">Belongs to the alpha-carbonic anhydrase family.</text>
</comment>
<accession>A0A1W9KRC8</accession>
<dbReference type="PANTHER" id="PTHR18952">
    <property type="entry name" value="CARBONIC ANHYDRASE"/>
    <property type="match status" value="1"/>
</dbReference>
<keyword evidence="8" id="KW-0732">Signal</keyword>
<sequence length="402" mass="43484">MTRPTTGWRLRTLFWCLSALLIGSSWTLARAADHADPADHAAKPTASSKTPAKKPATPASEEAPAEEKIDLGNDIKKALRESLPGRKKLTLVITDKPEPTPTPPQPLATAKTAAKGAAAEGHAPATPAPAVTARSTPVVAAVVKPKASREYIKARAAALAGHAPEPASHADTSHGEVHWTYSGKTGPQAWGQLKPEFNACAIGKRQTPINIEDSYTLQGPAEPLLFNYQPSNGTVVNNGHTIQVNLQGNNTLTVRGSTYSLVQFHFHTPSEEQVNYRSFAMVAHLVHKNDQGQLAVVAVLLDPGEANPLIDKVWTYMPLDVSDEVRTPAGLLDLDELLPKDQRYYQFMGSLTTPPCTEGVLWMVLKTPTQISQAQLRLFQQLYPNNARPVQAVNGRPIRNAQ</sequence>
<organism evidence="10 11">
    <name type="scientific">Rhodoferax ferrireducens</name>
    <dbReference type="NCBI Taxonomy" id="192843"/>
    <lineage>
        <taxon>Bacteria</taxon>
        <taxon>Pseudomonadati</taxon>
        <taxon>Pseudomonadota</taxon>
        <taxon>Betaproteobacteria</taxon>
        <taxon>Burkholderiales</taxon>
        <taxon>Comamonadaceae</taxon>
        <taxon>Rhodoferax</taxon>
    </lineage>
</organism>
<dbReference type="InterPro" id="IPR041891">
    <property type="entry name" value="Alpha_CA_prokaryot-like"/>
</dbReference>
<evidence type="ECO:0000256" key="5">
    <source>
        <dbReference type="ARBA" id="ARBA00023239"/>
    </source>
</evidence>
<proteinExistence type="inferred from homology"/>
<feature type="chain" id="PRO_5013026756" description="carbonic anhydrase" evidence="8">
    <location>
        <begin position="32"/>
        <end position="402"/>
    </location>
</feature>
<dbReference type="SUPFAM" id="SSF51069">
    <property type="entry name" value="Carbonic anhydrase"/>
    <property type="match status" value="1"/>
</dbReference>
<feature type="compositionally biased region" description="Low complexity" evidence="7">
    <location>
        <begin position="43"/>
        <end position="62"/>
    </location>
</feature>
<feature type="compositionally biased region" description="Low complexity" evidence="7">
    <location>
        <begin position="107"/>
        <end position="130"/>
    </location>
</feature>
<dbReference type="EC" id="4.2.1.1" evidence="2"/>
<dbReference type="InterPro" id="IPR036398">
    <property type="entry name" value="CA_dom_sf"/>
</dbReference>
<name>A0A1W9KRC8_9BURK</name>
<dbReference type="SMART" id="SM01057">
    <property type="entry name" value="Carb_anhydrase"/>
    <property type="match status" value="1"/>
</dbReference>
<evidence type="ECO:0000256" key="1">
    <source>
        <dbReference type="ARBA" id="ARBA00010718"/>
    </source>
</evidence>
<dbReference type="InterPro" id="IPR023561">
    <property type="entry name" value="Carbonic_anhydrase_a-class"/>
</dbReference>
<dbReference type="PANTHER" id="PTHR18952:SF265">
    <property type="entry name" value="CARBONIC ANHYDRASE"/>
    <property type="match status" value="1"/>
</dbReference>
<keyword evidence="3" id="KW-0479">Metal-binding</keyword>
<keyword evidence="4" id="KW-0862">Zinc</keyword>
<evidence type="ECO:0000256" key="4">
    <source>
        <dbReference type="ARBA" id="ARBA00022833"/>
    </source>
</evidence>
<evidence type="ECO:0000256" key="7">
    <source>
        <dbReference type="SAM" id="MobiDB-lite"/>
    </source>
</evidence>
<dbReference type="PROSITE" id="PS51144">
    <property type="entry name" value="ALPHA_CA_2"/>
    <property type="match status" value="1"/>
</dbReference>
<feature type="signal peptide" evidence="8">
    <location>
        <begin position="1"/>
        <end position="31"/>
    </location>
</feature>
<dbReference type="Proteomes" id="UP000192505">
    <property type="component" value="Unassembled WGS sequence"/>
</dbReference>
<feature type="region of interest" description="Disordered" evidence="7">
    <location>
        <begin position="37"/>
        <end position="71"/>
    </location>
</feature>
<reference evidence="10 11" key="1">
    <citation type="submission" date="2017-01" db="EMBL/GenBank/DDBJ databases">
        <title>Novel large sulfur bacteria in the metagenomes of groundwater-fed chemosynthetic microbial mats in the Lake Huron basin.</title>
        <authorList>
            <person name="Sharrar A.M."/>
            <person name="Flood B.E."/>
            <person name="Bailey J.V."/>
            <person name="Jones D.S."/>
            <person name="Biddanda B."/>
            <person name="Ruberg S.A."/>
            <person name="Marcus D.N."/>
            <person name="Dick G.J."/>
        </authorList>
    </citation>
    <scope>NUCLEOTIDE SEQUENCE [LARGE SCALE GENOMIC DNA]</scope>
    <source>
        <strain evidence="10">A7</strain>
    </source>
</reference>
<dbReference type="GO" id="GO:0004089">
    <property type="term" value="F:carbonate dehydratase activity"/>
    <property type="evidence" value="ECO:0007669"/>
    <property type="project" value="UniProtKB-EC"/>
</dbReference>
<evidence type="ECO:0000259" key="9">
    <source>
        <dbReference type="PROSITE" id="PS51144"/>
    </source>
</evidence>
<evidence type="ECO:0000313" key="11">
    <source>
        <dbReference type="Proteomes" id="UP000192505"/>
    </source>
</evidence>
<evidence type="ECO:0000256" key="8">
    <source>
        <dbReference type="SAM" id="SignalP"/>
    </source>
</evidence>
<evidence type="ECO:0000256" key="6">
    <source>
        <dbReference type="ARBA" id="ARBA00048348"/>
    </source>
</evidence>
<comment type="caution">
    <text evidence="10">The sequence shown here is derived from an EMBL/GenBank/DDBJ whole genome shotgun (WGS) entry which is preliminary data.</text>
</comment>
<dbReference type="EMBL" id="MTEI01000012">
    <property type="protein sequence ID" value="OQW86876.1"/>
    <property type="molecule type" value="Genomic_DNA"/>
</dbReference>
<dbReference type="GO" id="GO:0008270">
    <property type="term" value="F:zinc ion binding"/>
    <property type="evidence" value="ECO:0007669"/>
    <property type="project" value="InterPro"/>
</dbReference>
<dbReference type="Pfam" id="PF00194">
    <property type="entry name" value="Carb_anhydrase"/>
    <property type="match status" value="1"/>
</dbReference>
<dbReference type="AlphaFoldDB" id="A0A1W9KRC8"/>
<evidence type="ECO:0000256" key="3">
    <source>
        <dbReference type="ARBA" id="ARBA00022723"/>
    </source>
</evidence>
<protein>
    <recommendedName>
        <fullName evidence="2">carbonic anhydrase</fullName>
        <ecNumber evidence="2">4.2.1.1</ecNumber>
    </recommendedName>
</protein>
<evidence type="ECO:0000313" key="10">
    <source>
        <dbReference type="EMBL" id="OQW86876.1"/>
    </source>
</evidence>
<evidence type="ECO:0000256" key="2">
    <source>
        <dbReference type="ARBA" id="ARBA00012925"/>
    </source>
</evidence>